<feature type="domain" description="Nudix hydrolase" evidence="3">
    <location>
        <begin position="8"/>
        <end position="132"/>
    </location>
</feature>
<dbReference type="InterPro" id="IPR015797">
    <property type="entry name" value="NUDIX_hydrolase-like_dom_sf"/>
</dbReference>
<evidence type="ECO:0000313" key="4">
    <source>
        <dbReference type="EMBL" id="HGQ55360.1"/>
    </source>
</evidence>
<dbReference type="SUPFAM" id="SSF55811">
    <property type="entry name" value="Nudix"/>
    <property type="match status" value="1"/>
</dbReference>
<sequence length="138" mass="16033">MKRIRRKQPFLAVDCIINYQGKILLIERKNYPYGWALVGGFVEYGETTEKAIKREVKEEVGLRLKNLKLFGVYSHPKRDPRGHCVSIVYAANGVGKIKVSSDAKNYGLFDINKLPKNLAFDHKKILMDYKKRYFHTLI</sequence>
<dbReference type="EMBL" id="DTBX01000094">
    <property type="protein sequence ID" value="HGQ55360.1"/>
    <property type="molecule type" value="Genomic_DNA"/>
</dbReference>
<evidence type="ECO:0000256" key="2">
    <source>
        <dbReference type="RuleBase" id="RU003476"/>
    </source>
</evidence>
<dbReference type="Pfam" id="PF00293">
    <property type="entry name" value="NUDIX"/>
    <property type="match status" value="1"/>
</dbReference>
<dbReference type="CDD" id="cd18873">
    <property type="entry name" value="NUDIX_NadM_like"/>
    <property type="match status" value="1"/>
</dbReference>
<name>A0A7V4CHU5_UNCW3</name>
<dbReference type="AlphaFoldDB" id="A0A7V4CHU5"/>
<dbReference type="PANTHER" id="PTHR43736">
    <property type="entry name" value="ADP-RIBOSE PYROPHOSPHATASE"/>
    <property type="match status" value="1"/>
</dbReference>
<gene>
    <name evidence="4" type="ORF">ENU28_02715</name>
</gene>
<dbReference type="PROSITE" id="PS51462">
    <property type="entry name" value="NUDIX"/>
    <property type="match status" value="1"/>
</dbReference>
<dbReference type="InterPro" id="IPR020084">
    <property type="entry name" value="NUDIX_hydrolase_CS"/>
</dbReference>
<dbReference type="PANTHER" id="PTHR43736:SF1">
    <property type="entry name" value="DIHYDRONEOPTERIN TRIPHOSPHATE DIPHOSPHATASE"/>
    <property type="match status" value="1"/>
</dbReference>
<evidence type="ECO:0000259" key="3">
    <source>
        <dbReference type="PROSITE" id="PS51462"/>
    </source>
</evidence>
<organism evidence="4">
    <name type="scientific">candidate division WOR-3 bacterium</name>
    <dbReference type="NCBI Taxonomy" id="2052148"/>
    <lineage>
        <taxon>Bacteria</taxon>
        <taxon>Bacteria division WOR-3</taxon>
    </lineage>
</organism>
<dbReference type="InterPro" id="IPR020476">
    <property type="entry name" value="Nudix_hydrolase"/>
</dbReference>
<comment type="caution">
    <text evidence="4">The sequence shown here is derived from an EMBL/GenBank/DDBJ whole genome shotgun (WGS) entry which is preliminary data.</text>
</comment>
<accession>A0A7V4CHU5</accession>
<dbReference type="InterPro" id="IPR000086">
    <property type="entry name" value="NUDIX_hydrolase_dom"/>
</dbReference>
<dbReference type="PRINTS" id="PR00502">
    <property type="entry name" value="NUDIXFAMILY"/>
</dbReference>
<dbReference type="GO" id="GO:0016787">
    <property type="term" value="F:hydrolase activity"/>
    <property type="evidence" value="ECO:0007669"/>
    <property type="project" value="UniProtKB-KW"/>
</dbReference>
<protein>
    <submittedName>
        <fullName evidence="4">NUDIX hydrolase</fullName>
    </submittedName>
</protein>
<keyword evidence="1 2" id="KW-0378">Hydrolase</keyword>
<evidence type="ECO:0000256" key="1">
    <source>
        <dbReference type="ARBA" id="ARBA00022801"/>
    </source>
</evidence>
<reference evidence="4" key="1">
    <citation type="journal article" date="2020" name="mSystems">
        <title>Genome- and Community-Level Interaction Insights into Carbon Utilization and Element Cycling Functions of Hydrothermarchaeota in Hydrothermal Sediment.</title>
        <authorList>
            <person name="Zhou Z."/>
            <person name="Liu Y."/>
            <person name="Xu W."/>
            <person name="Pan J."/>
            <person name="Luo Z.H."/>
            <person name="Li M."/>
        </authorList>
    </citation>
    <scope>NUCLEOTIDE SEQUENCE [LARGE SCALE GENOMIC DNA]</scope>
    <source>
        <strain evidence="4">SpSt-655</strain>
    </source>
</reference>
<dbReference type="PROSITE" id="PS00893">
    <property type="entry name" value="NUDIX_BOX"/>
    <property type="match status" value="1"/>
</dbReference>
<proteinExistence type="inferred from homology"/>
<dbReference type="Gene3D" id="3.90.79.10">
    <property type="entry name" value="Nucleoside Triphosphate Pyrophosphohydrolase"/>
    <property type="match status" value="1"/>
</dbReference>
<comment type="similarity">
    <text evidence="2">Belongs to the Nudix hydrolase family.</text>
</comment>